<evidence type="ECO:0000313" key="1">
    <source>
        <dbReference type="EMBL" id="RIB15677.1"/>
    </source>
</evidence>
<keyword evidence="2" id="KW-1185">Reference proteome</keyword>
<name>A0A397V2S3_9GLOM</name>
<dbReference type="Proteomes" id="UP000266673">
    <property type="component" value="Unassembled WGS sequence"/>
</dbReference>
<protein>
    <submittedName>
        <fullName evidence="1">Uncharacterized protein</fullName>
    </submittedName>
</protein>
<gene>
    <name evidence="1" type="ORF">C2G38_2039164</name>
</gene>
<dbReference type="AlphaFoldDB" id="A0A397V2S3"/>
<sequence length="385" mass="45223">MENRCKIDPQFQTNAKHSDNLKYDSLQFKFGMKQKEYVHIDFGNELGSVEEGLKTWSSIDENIEKVYAEVKLQRFCHFLKLYDAYVVLFQLAIKEPPGNSQKMSIKQKKDSRIPLGITTPFRSIRGWVGYRMASFLQIKSRGERRFWTAICRIRFILNEDLATVRQLVNSGASPHFFQLLSDKDFNNFLILIANEKPVNFNLPNKIDDILDRQTDKFQNIPIQDLKLVISKNNLNLKELQILKKVILWLNDNQMKTEIIQKDADIVNLTRKVAELNLANKKRIKLINDLEAQIVELTCEIGTLRDNFKIAEAESSQNAIKMNDAIDKRNHTERKYNFSVAQHERKLRRRDERENDLHLQITLLRNRIQELESMLKISTRNTNEKQ</sequence>
<accession>A0A397V2S3</accession>
<organism evidence="1 2">
    <name type="scientific">Gigaspora rosea</name>
    <dbReference type="NCBI Taxonomy" id="44941"/>
    <lineage>
        <taxon>Eukaryota</taxon>
        <taxon>Fungi</taxon>
        <taxon>Fungi incertae sedis</taxon>
        <taxon>Mucoromycota</taxon>
        <taxon>Glomeromycotina</taxon>
        <taxon>Glomeromycetes</taxon>
        <taxon>Diversisporales</taxon>
        <taxon>Gigasporaceae</taxon>
        <taxon>Gigaspora</taxon>
    </lineage>
</organism>
<reference evidence="1 2" key="1">
    <citation type="submission" date="2018-06" db="EMBL/GenBank/DDBJ databases">
        <title>Comparative genomics reveals the genomic features of Rhizophagus irregularis, R. cerebriforme, R. diaphanum and Gigaspora rosea, and their symbiotic lifestyle signature.</title>
        <authorList>
            <person name="Morin E."/>
            <person name="San Clemente H."/>
            <person name="Chen E.C.H."/>
            <person name="De La Providencia I."/>
            <person name="Hainaut M."/>
            <person name="Kuo A."/>
            <person name="Kohler A."/>
            <person name="Murat C."/>
            <person name="Tang N."/>
            <person name="Roy S."/>
            <person name="Loubradou J."/>
            <person name="Henrissat B."/>
            <person name="Grigoriev I.V."/>
            <person name="Corradi N."/>
            <person name="Roux C."/>
            <person name="Martin F.M."/>
        </authorList>
    </citation>
    <scope>NUCLEOTIDE SEQUENCE [LARGE SCALE GENOMIC DNA]</scope>
    <source>
        <strain evidence="1 2">DAOM 194757</strain>
    </source>
</reference>
<dbReference type="OrthoDB" id="2475025at2759"/>
<proteinExistence type="predicted"/>
<dbReference type="EMBL" id="QKWP01000728">
    <property type="protein sequence ID" value="RIB15677.1"/>
    <property type="molecule type" value="Genomic_DNA"/>
</dbReference>
<evidence type="ECO:0000313" key="2">
    <source>
        <dbReference type="Proteomes" id="UP000266673"/>
    </source>
</evidence>
<comment type="caution">
    <text evidence="1">The sequence shown here is derived from an EMBL/GenBank/DDBJ whole genome shotgun (WGS) entry which is preliminary data.</text>
</comment>